<feature type="domain" description="4Fe-4S ferredoxin-type" evidence="1">
    <location>
        <begin position="1"/>
        <end position="29"/>
    </location>
</feature>
<accession>G7WQA3</accession>
<feature type="domain" description="4Fe-4S ferredoxin-type" evidence="1">
    <location>
        <begin position="31"/>
        <end position="61"/>
    </location>
</feature>
<dbReference type="GO" id="GO:0016491">
    <property type="term" value="F:oxidoreductase activity"/>
    <property type="evidence" value="ECO:0007669"/>
    <property type="project" value="UniProtKB-ARBA"/>
</dbReference>
<dbReference type="Pfam" id="PF13237">
    <property type="entry name" value="Fer4_10"/>
    <property type="match status" value="1"/>
</dbReference>
<dbReference type="EMBL" id="CP003117">
    <property type="protein sequence ID" value="AET65295.1"/>
    <property type="molecule type" value="Genomic_DNA"/>
</dbReference>
<keyword evidence="3" id="KW-1185">Reference proteome</keyword>
<evidence type="ECO:0000259" key="1">
    <source>
        <dbReference type="PROSITE" id="PS51379"/>
    </source>
</evidence>
<dbReference type="SUPFAM" id="SSF54862">
    <property type="entry name" value="4Fe-4S ferredoxins"/>
    <property type="match status" value="1"/>
</dbReference>
<dbReference type="PROSITE" id="PS00198">
    <property type="entry name" value="4FE4S_FER_1"/>
    <property type="match status" value="1"/>
</dbReference>
<dbReference type="InterPro" id="IPR017900">
    <property type="entry name" value="4Fe4S_Fe_S_CS"/>
</dbReference>
<dbReference type="OrthoDB" id="23833at2157"/>
<proteinExistence type="predicted"/>
<dbReference type="RefSeq" id="WP_014587473.1">
    <property type="nucleotide sequence ID" value="NC_017527.1"/>
</dbReference>
<dbReference type="PATRIC" id="fig|1110509.7.peg.2150"/>
<gene>
    <name evidence="2" type="ordered locus">Mhar_1940</name>
</gene>
<dbReference type="STRING" id="1110509.Mhar_1940"/>
<organism evidence="2 3">
    <name type="scientific">Methanothrix harundinacea (strain 6Ac)</name>
    <name type="common">Methanosaeta harundinacea</name>
    <dbReference type="NCBI Taxonomy" id="1110509"/>
    <lineage>
        <taxon>Archaea</taxon>
        <taxon>Methanobacteriati</taxon>
        <taxon>Methanobacteriota</taxon>
        <taxon>Stenosarchaea group</taxon>
        <taxon>Methanomicrobia</taxon>
        <taxon>Methanotrichales</taxon>
        <taxon>Methanotrichaceae</taxon>
        <taxon>Methanothrix</taxon>
    </lineage>
</organism>
<dbReference type="Proteomes" id="UP000005877">
    <property type="component" value="Chromosome"/>
</dbReference>
<name>G7WQA3_METH6</name>
<dbReference type="GeneID" id="12511112"/>
<dbReference type="Gene3D" id="3.30.70.20">
    <property type="match status" value="1"/>
</dbReference>
<sequence length="140" mass="15804">MIRIDLRLCIGCLSCSNVCPSQNILRTETAEERRILWKRCREECDLCVEHCPARALSLVPFDEAVPEPEASFDLVACRICGRRYATEPMLRRVEASLPQSQNPEWVRACPTCRRITEAERATGEMVAGRLKRAPGWGGAE</sequence>
<reference evidence="2 3" key="1">
    <citation type="journal article" date="2012" name="PLoS ONE">
        <title>The genome characteristics and predicted function of methyl-group oxidation pathway in the obligate aceticlastic methanogens, Methanosaeta spp.</title>
        <authorList>
            <person name="Zhu J."/>
            <person name="Zheng H."/>
            <person name="Ai G."/>
            <person name="Zhang G."/>
            <person name="Liu D."/>
            <person name="Liu X."/>
            <person name="Dong X."/>
        </authorList>
    </citation>
    <scope>NUCLEOTIDE SEQUENCE [LARGE SCALE GENOMIC DNA]</scope>
    <source>
        <strain evidence="2 3">6Ac</strain>
    </source>
</reference>
<dbReference type="InterPro" id="IPR017896">
    <property type="entry name" value="4Fe4S_Fe-S-bd"/>
</dbReference>
<dbReference type="AlphaFoldDB" id="G7WQA3"/>
<evidence type="ECO:0000313" key="2">
    <source>
        <dbReference type="EMBL" id="AET65295.1"/>
    </source>
</evidence>
<protein>
    <submittedName>
        <fullName evidence="2">4Fe-4S ferredoxin, iron-sulfur binding domain protein</fullName>
    </submittedName>
</protein>
<dbReference type="PROSITE" id="PS51379">
    <property type="entry name" value="4FE4S_FER_2"/>
    <property type="match status" value="2"/>
</dbReference>
<dbReference type="HOGENOM" id="CLU_146463_0_0_2"/>
<evidence type="ECO:0000313" key="3">
    <source>
        <dbReference type="Proteomes" id="UP000005877"/>
    </source>
</evidence>
<dbReference type="KEGG" id="mhi:Mhar_1940"/>